<name>A0A1B1P7G8_9CAUD</name>
<dbReference type="Proteomes" id="UP000226338">
    <property type="component" value="Segment"/>
</dbReference>
<sequence>MFNKFKFNNGDKVRNIYDQKEGTIIRRFQTIQNYATGPSRVISMVEWRLDENTMRISPETCLKRMEGY</sequence>
<accession>A0A1B1P7G8</accession>
<organism evidence="1 2">
    <name type="scientific">Bacillus phage BMBtpLA3</name>
    <dbReference type="NCBI Taxonomy" id="1868824"/>
    <lineage>
        <taxon>Viruses</taxon>
        <taxon>Duplodnaviria</taxon>
        <taxon>Heunggongvirae</taxon>
        <taxon>Uroviricota</taxon>
        <taxon>Caudoviricetes</taxon>
        <taxon>Lwoffvirus</taxon>
        <taxon>Lwoffvirus TP21</taxon>
    </lineage>
</organism>
<evidence type="ECO:0000313" key="2">
    <source>
        <dbReference type="Proteomes" id="UP000226338"/>
    </source>
</evidence>
<evidence type="ECO:0000313" key="1">
    <source>
        <dbReference type="EMBL" id="ANT40051.1"/>
    </source>
</evidence>
<reference evidence="1 2" key="1">
    <citation type="submission" date="2016-05" db="EMBL/GenBank/DDBJ databases">
        <title>Undiscovered low abundance phages are ubiquitous in bacterial genomes.</title>
        <authorList>
            <person name="Dong Z."/>
            <person name="Liu H."/>
            <person name="Zheng J."/>
            <person name="Peng D."/>
        </authorList>
    </citation>
    <scope>NUCLEOTIDE SEQUENCE [LARGE SCALE GENOMIC DNA]</scope>
</reference>
<protein>
    <submittedName>
        <fullName evidence="1">Uncharacterized protein</fullName>
    </submittedName>
</protein>
<gene>
    <name evidence="1" type="ORF">BMBtpLA3_16</name>
</gene>
<dbReference type="EMBL" id="KX190834">
    <property type="protein sequence ID" value="ANT40051.1"/>
    <property type="molecule type" value="Genomic_DNA"/>
</dbReference>
<proteinExistence type="predicted"/>